<dbReference type="PIRSF" id="PIRSF000883">
    <property type="entry name" value="Pesterase_MJ0912"/>
    <property type="match status" value="1"/>
</dbReference>
<evidence type="ECO:0000256" key="1">
    <source>
        <dbReference type="ARBA" id="ARBA00008950"/>
    </source>
</evidence>
<dbReference type="RefSeq" id="WP_147802129.1">
    <property type="nucleotide sequence ID" value="NZ_CP144914.1"/>
</dbReference>
<dbReference type="KEGG" id="ahal:FTX54_008255"/>
<dbReference type="GO" id="GO:0016791">
    <property type="term" value="F:phosphatase activity"/>
    <property type="evidence" value="ECO:0007669"/>
    <property type="project" value="TreeGrafter"/>
</dbReference>
<comment type="similarity">
    <text evidence="1">Belongs to the metallophosphoesterase superfamily. YfcE family.</text>
</comment>
<dbReference type="InterPro" id="IPR029052">
    <property type="entry name" value="Metallo-depent_PP-like"/>
</dbReference>
<dbReference type="AlphaFoldDB" id="A0A5C7F912"/>
<dbReference type="InterPro" id="IPR050126">
    <property type="entry name" value="Ap4A_hydrolase"/>
</dbReference>
<evidence type="ECO:0000313" key="3">
    <source>
        <dbReference type="EMBL" id="WWD81516.1"/>
    </source>
</evidence>
<dbReference type="EMBL" id="CP144914">
    <property type="protein sequence ID" value="WWD81516.1"/>
    <property type="molecule type" value="Genomic_DNA"/>
</dbReference>
<keyword evidence="4" id="KW-1185">Reference proteome</keyword>
<accession>A0A5C7F912</accession>
<dbReference type="OrthoDB" id="9813918at2"/>
<gene>
    <name evidence="3" type="ORF">FTX54_008255</name>
</gene>
<dbReference type="InterPro" id="IPR024654">
    <property type="entry name" value="Calcineurin-like_PHP_lpxH"/>
</dbReference>
<feature type="domain" description="Calcineurin-like phosphoesterase" evidence="2">
    <location>
        <begin position="1"/>
        <end position="196"/>
    </location>
</feature>
<dbReference type="SUPFAM" id="SSF56300">
    <property type="entry name" value="Metallo-dependent phosphatases"/>
    <property type="match status" value="1"/>
</dbReference>
<organism evidence="3 4">
    <name type="scientific">Alkalicoccus halolimnae</name>
    <dbReference type="NCBI Taxonomy" id="1667239"/>
    <lineage>
        <taxon>Bacteria</taxon>
        <taxon>Bacillati</taxon>
        <taxon>Bacillota</taxon>
        <taxon>Bacilli</taxon>
        <taxon>Bacillales</taxon>
        <taxon>Bacillaceae</taxon>
        <taxon>Alkalicoccus</taxon>
    </lineage>
</organism>
<dbReference type="Gene3D" id="3.60.21.10">
    <property type="match status" value="1"/>
</dbReference>
<dbReference type="PANTHER" id="PTHR42850">
    <property type="entry name" value="METALLOPHOSPHOESTERASE"/>
    <property type="match status" value="1"/>
</dbReference>
<dbReference type="Proteomes" id="UP000321816">
    <property type="component" value="Chromosome"/>
</dbReference>
<evidence type="ECO:0000313" key="4">
    <source>
        <dbReference type="Proteomes" id="UP000321816"/>
    </source>
</evidence>
<dbReference type="InterPro" id="IPR011152">
    <property type="entry name" value="Pesterase_MJ0912"/>
</dbReference>
<reference evidence="3 4" key="1">
    <citation type="submission" date="2024-01" db="EMBL/GenBank/DDBJ databases">
        <title>Complete Genome Sequence of Alkalicoccus halolimnae BZ-SZ-XJ29T, a Moderately Halophilic Bacterium Isolated from a Salt Lake.</title>
        <authorList>
            <person name="Zhao B."/>
        </authorList>
    </citation>
    <scope>NUCLEOTIDE SEQUENCE [LARGE SCALE GENOMIC DNA]</scope>
    <source>
        <strain evidence="3 4">BZ-SZ-XJ29</strain>
    </source>
</reference>
<dbReference type="Pfam" id="PF12850">
    <property type="entry name" value="Metallophos_2"/>
    <property type="match status" value="1"/>
</dbReference>
<protein>
    <submittedName>
        <fullName evidence="3">Metallophosphoesterase family protein</fullName>
    </submittedName>
</protein>
<dbReference type="GO" id="GO:0005737">
    <property type="term" value="C:cytoplasm"/>
    <property type="evidence" value="ECO:0007669"/>
    <property type="project" value="TreeGrafter"/>
</dbReference>
<dbReference type="PANTHER" id="PTHR42850:SF2">
    <property type="entry name" value="BLL5683 PROTEIN"/>
    <property type="match status" value="1"/>
</dbReference>
<proteinExistence type="inferred from homology"/>
<name>A0A5C7F912_9BACI</name>
<evidence type="ECO:0000259" key="2">
    <source>
        <dbReference type="Pfam" id="PF12850"/>
    </source>
</evidence>
<sequence>MKLAILSDIHGNEQALKAVLEDVKDRGTTDILVLGDIAYRGPKPKECIDLIRPLRAKVIKGNADAWAVRGVREGEVPDNVLEMMQSEQTFTRSHITEEDADFLDKLPHTTEIPLTNKRQLFAFHADPESLFKVVPDDASNETLSEWFAHNPRAEFFTYGHIHLSHFRHIDGKKVFNPGSIGLPFDGDPRASYVLLQKTAGEIQIEFRRVSYDVEKALADLTETGYPQAAVPLLTHIYKFGEKPS</sequence>